<dbReference type="PANTHER" id="PTHR12106">
    <property type="entry name" value="SORTILIN RELATED"/>
    <property type="match status" value="1"/>
</dbReference>
<reference evidence="4 5" key="1">
    <citation type="submission" date="2014-04" db="EMBL/GenBank/DDBJ databases">
        <authorList>
            <consortium name="DOE Joint Genome Institute"/>
            <person name="Kuo A."/>
            <person name="Zuccaro A."/>
            <person name="Kohler A."/>
            <person name="Nagy L.G."/>
            <person name="Floudas D."/>
            <person name="Copeland A."/>
            <person name="Barry K.W."/>
            <person name="Cichocki N."/>
            <person name="Veneault-Fourrey C."/>
            <person name="LaButti K."/>
            <person name="Lindquist E.A."/>
            <person name="Lipzen A."/>
            <person name="Lundell T."/>
            <person name="Morin E."/>
            <person name="Murat C."/>
            <person name="Sun H."/>
            <person name="Tunlid A."/>
            <person name="Henrissat B."/>
            <person name="Grigoriev I.V."/>
            <person name="Hibbett D.S."/>
            <person name="Martin F."/>
            <person name="Nordberg H.P."/>
            <person name="Cantor M.N."/>
            <person name="Hua S.X."/>
        </authorList>
    </citation>
    <scope>NUCLEOTIDE SEQUENCE [LARGE SCALE GENOMIC DNA]</scope>
    <source>
        <strain evidence="4 5">MAFF 305830</strain>
    </source>
</reference>
<evidence type="ECO:0000313" key="5">
    <source>
        <dbReference type="Proteomes" id="UP000054097"/>
    </source>
</evidence>
<protein>
    <recommendedName>
        <fullName evidence="3">VPS10 domain-containing protein</fullName>
    </recommendedName>
</protein>
<dbReference type="GO" id="GO:0005794">
    <property type="term" value="C:Golgi apparatus"/>
    <property type="evidence" value="ECO:0007669"/>
    <property type="project" value="TreeGrafter"/>
</dbReference>
<evidence type="ECO:0000256" key="1">
    <source>
        <dbReference type="ARBA" id="ARBA00022737"/>
    </source>
</evidence>
<keyword evidence="2" id="KW-0325">Glycoprotein</keyword>
<feature type="domain" description="VPS10" evidence="3">
    <location>
        <begin position="2"/>
        <end position="439"/>
    </location>
</feature>
<dbReference type="PANTHER" id="PTHR12106:SF27">
    <property type="entry name" value="SORTILIN-RELATED RECEPTOR"/>
    <property type="match status" value="1"/>
</dbReference>
<organism evidence="4 5">
    <name type="scientific">Serendipita vermifera MAFF 305830</name>
    <dbReference type="NCBI Taxonomy" id="933852"/>
    <lineage>
        <taxon>Eukaryota</taxon>
        <taxon>Fungi</taxon>
        <taxon>Dikarya</taxon>
        <taxon>Basidiomycota</taxon>
        <taxon>Agaricomycotina</taxon>
        <taxon>Agaricomycetes</taxon>
        <taxon>Sebacinales</taxon>
        <taxon>Serendipitaceae</taxon>
        <taxon>Serendipita</taxon>
    </lineage>
</organism>
<dbReference type="OrthoDB" id="443634at2759"/>
<dbReference type="AlphaFoldDB" id="A0A0C3BJN4"/>
<dbReference type="GO" id="GO:0006623">
    <property type="term" value="P:protein targeting to vacuole"/>
    <property type="evidence" value="ECO:0007669"/>
    <property type="project" value="TreeGrafter"/>
</dbReference>
<dbReference type="GO" id="GO:0016020">
    <property type="term" value="C:membrane"/>
    <property type="evidence" value="ECO:0007669"/>
    <property type="project" value="InterPro"/>
</dbReference>
<dbReference type="Proteomes" id="UP000054097">
    <property type="component" value="Unassembled WGS sequence"/>
</dbReference>
<dbReference type="GO" id="GO:0006896">
    <property type="term" value="P:Golgi to vacuole transport"/>
    <property type="evidence" value="ECO:0007669"/>
    <property type="project" value="TreeGrafter"/>
</dbReference>
<dbReference type="Pfam" id="PF15901">
    <property type="entry name" value="Sortilin_C"/>
    <property type="match status" value="1"/>
</dbReference>
<evidence type="ECO:0000256" key="2">
    <source>
        <dbReference type="ARBA" id="ARBA00023180"/>
    </source>
</evidence>
<dbReference type="SMART" id="SM00602">
    <property type="entry name" value="VPS10"/>
    <property type="match status" value="1"/>
</dbReference>
<dbReference type="HOGENOM" id="CLU_000700_3_0_1"/>
<dbReference type="EMBL" id="KN824281">
    <property type="protein sequence ID" value="KIM31671.1"/>
    <property type="molecule type" value="Genomic_DNA"/>
</dbReference>
<name>A0A0C3BJN4_SERVB</name>
<dbReference type="GO" id="GO:0006895">
    <property type="term" value="P:Golgi to endosome transport"/>
    <property type="evidence" value="ECO:0007669"/>
    <property type="project" value="TreeGrafter"/>
</dbReference>
<dbReference type="InterPro" id="IPR031777">
    <property type="entry name" value="Sortilin_C"/>
</dbReference>
<dbReference type="InterPro" id="IPR006581">
    <property type="entry name" value="VPS10"/>
</dbReference>
<accession>A0A0C3BJN4</accession>
<dbReference type="SUPFAM" id="SSF110296">
    <property type="entry name" value="Oligoxyloglucan reducing end-specific cellobiohydrolase"/>
    <property type="match status" value="1"/>
</dbReference>
<reference evidence="5" key="2">
    <citation type="submission" date="2015-01" db="EMBL/GenBank/DDBJ databases">
        <title>Evolutionary Origins and Diversification of the Mycorrhizal Mutualists.</title>
        <authorList>
            <consortium name="DOE Joint Genome Institute"/>
            <consortium name="Mycorrhizal Genomics Consortium"/>
            <person name="Kohler A."/>
            <person name="Kuo A."/>
            <person name="Nagy L.G."/>
            <person name="Floudas D."/>
            <person name="Copeland A."/>
            <person name="Barry K.W."/>
            <person name="Cichocki N."/>
            <person name="Veneault-Fourrey C."/>
            <person name="LaButti K."/>
            <person name="Lindquist E.A."/>
            <person name="Lipzen A."/>
            <person name="Lundell T."/>
            <person name="Morin E."/>
            <person name="Murat C."/>
            <person name="Riley R."/>
            <person name="Ohm R."/>
            <person name="Sun H."/>
            <person name="Tunlid A."/>
            <person name="Henrissat B."/>
            <person name="Grigoriev I.V."/>
            <person name="Hibbett D.S."/>
            <person name="Martin F."/>
        </authorList>
    </citation>
    <scope>NUCLEOTIDE SEQUENCE [LARGE SCALE GENOMIC DNA]</scope>
    <source>
        <strain evidence="5">MAFF 305830</strain>
    </source>
</reference>
<sequence length="441" mass="49194">FFTKDGFAGEPKLLLRDTSNCIFAHSSKEFSHNEHDDLIFCQAFEAGAQEPHSITNSRLFSSSDFFNEDRRVVDFGLSGRLSRGVMAIEMVSKFLVVALRDLSEGANGEMVLYVTMDSKNWTKAHFPRASNVMLHERSYMILESTTYSLAIDVQSHTSRNIGTLFVSNSNGTYFVEALRDTHRSDAGYVDFENNFNIDGVGLANYVQNAHEIEGGSATSFKLKTVITNDGGSSWVPIKPPTRDMHERPYGCDTNNITKCSLHLHSVSEVHNIGSSTASGFALRVGSVSEYLFPYEYSDTYFSRDGGNTWKKVQHGAHKCGFGDQGSIVVIVSDEEPVSHITYSVDSGESWHNFDIGIKLRAMLLTTIPGSTSHTFVLLSLVSRGQGQGDKRYVIVHLDFAGMRTRQCEGDDLEKWYAPGANGKECIMVHRVRVYYHKNVDH</sequence>
<proteinExistence type="predicted"/>
<evidence type="ECO:0000313" key="4">
    <source>
        <dbReference type="EMBL" id="KIM31671.1"/>
    </source>
</evidence>
<evidence type="ECO:0000259" key="3">
    <source>
        <dbReference type="SMART" id="SM00602"/>
    </source>
</evidence>
<dbReference type="Pfam" id="PF15902">
    <property type="entry name" value="Sortilin-Vps10"/>
    <property type="match status" value="1"/>
</dbReference>
<dbReference type="InterPro" id="IPR031778">
    <property type="entry name" value="Sortilin_N"/>
</dbReference>
<keyword evidence="5" id="KW-1185">Reference proteome</keyword>
<keyword evidence="1" id="KW-0677">Repeat</keyword>
<dbReference type="STRING" id="933852.A0A0C3BJN4"/>
<dbReference type="InterPro" id="IPR050310">
    <property type="entry name" value="VPS10-sortilin"/>
</dbReference>
<feature type="non-terminal residue" evidence="4">
    <location>
        <position position="1"/>
    </location>
</feature>
<dbReference type="GO" id="GO:0005829">
    <property type="term" value="C:cytosol"/>
    <property type="evidence" value="ECO:0007669"/>
    <property type="project" value="GOC"/>
</dbReference>
<gene>
    <name evidence="4" type="ORF">M408DRAFT_317928</name>
</gene>